<dbReference type="EMBL" id="JBHUOS010000001">
    <property type="protein sequence ID" value="MFD2914601.1"/>
    <property type="molecule type" value="Genomic_DNA"/>
</dbReference>
<dbReference type="Proteomes" id="UP001597548">
    <property type="component" value="Unassembled WGS sequence"/>
</dbReference>
<keyword evidence="2" id="KW-1185">Reference proteome</keyword>
<evidence type="ECO:0000313" key="1">
    <source>
        <dbReference type="EMBL" id="MFD2914601.1"/>
    </source>
</evidence>
<reference evidence="2" key="1">
    <citation type="journal article" date="2019" name="Int. J. Syst. Evol. Microbiol.">
        <title>The Global Catalogue of Microorganisms (GCM) 10K type strain sequencing project: providing services to taxonomists for standard genome sequencing and annotation.</title>
        <authorList>
            <consortium name="The Broad Institute Genomics Platform"/>
            <consortium name="The Broad Institute Genome Sequencing Center for Infectious Disease"/>
            <person name="Wu L."/>
            <person name="Ma J."/>
        </authorList>
    </citation>
    <scope>NUCLEOTIDE SEQUENCE [LARGE SCALE GENOMIC DNA]</scope>
    <source>
        <strain evidence="2">KCTC 32514</strain>
    </source>
</reference>
<dbReference type="RefSeq" id="WP_194507717.1">
    <property type="nucleotide sequence ID" value="NZ_JADILU010000003.1"/>
</dbReference>
<gene>
    <name evidence="1" type="ORF">ACFS29_03040</name>
</gene>
<organism evidence="1 2">
    <name type="scientific">Psychroserpens luteus</name>
    <dbReference type="NCBI Taxonomy" id="1434066"/>
    <lineage>
        <taxon>Bacteria</taxon>
        <taxon>Pseudomonadati</taxon>
        <taxon>Bacteroidota</taxon>
        <taxon>Flavobacteriia</taxon>
        <taxon>Flavobacteriales</taxon>
        <taxon>Flavobacteriaceae</taxon>
        <taxon>Psychroserpens</taxon>
    </lineage>
</organism>
<evidence type="ECO:0000313" key="2">
    <source>
        <dbReference type="Proteomes" id="UP001597548"/>
    </source>
</evidence>
<protein>
    <submittedName>
        <fullName evidence="1">Uncharacterized protein</fullName>
    </submittedName>
</protein>
<accession>A0ABW5ZRR7</accession>
<proteinExistence type="predicted"/>
<comment type="caution">
    <text evidence="1">The sequence shown here is derived from an EMBL/GenBank/DDBJ whole genome shotgun (WGS) entry which is preliminary data.</text>
</comment>
<name>A0ABW5ZRR7_9FLAO</name>
<sequence>MKDLHNILTEISQLTTTIETDYPELYRSLDENPLTLPVSKHPHMDKKVMTEYLESLKQILDHYVVEEKIKNNRL</sequence>